<dbReference type="AlphaFoldDB" id="A0A2J6QBC9"/>
<sequence length="142" mass="15752">MSSKKSRILIISVNDQVQLCQDPSRTSRLKPLFRDAEMAFQPRARDFDMTPGCPILNLTHGLASGDPYHNSVILGARAAPAGGPAVCSLAPDFCELMYPLSCTPNIDHSPYSHSQIWNPNIISSFGERQPRATKSTLLRQWR</sequence>
<evidence type="ECO:0000313" key="2">
    <source>
        <dbReference type="Proteomes" id="UP000235672"/>
    </source>
</evidence>
<keyword evidence="2" id="KW-1185">Reference proteome</keyword>
<organism evidence="1 2">
    <name type="scientific">Hyaloscypha hepaticicola</name>
    <dbReference type="NCBI Taxonomy" id="2082293"/>
    <lineage>
        <taxon>Eukaryota</taxon>
        <taxon>Fungi</taxon>
        <taxon>Dikarya</taxon>
        <taxon>Ascomycota</taxon>
        <taxon>Pezizomycotina</taxon>
        <taxon>Leotiomycetes</taxon>
        <taxon>Helotiales</taxon>
        <taxon>Hyaloscyphaceae</taxon>
        <taxon>Hyaloscypha</taxon>
    </lineage>
</organism>
<accession>A0A2J6QBC9</accession>
<gene>
    <name evidence="1" type="ORF">NA56DRAFT_700929</name>
</gene>
<reference evidence="1 2" key="1">
    <citation type="submission" date="2016-05" db="EMBL/GenBank/DDBJ databases">
        <title>A degradative enzymes factory behind the ericoid mycorrhizal symbiosis.</title>
        <authorList>
            <consortium name="DOE Joint Genome Institute"/>
            <person name="Martino E."/>
            <person name="Morin E."/>
            <person name="Grelet G."/>
            <person name="Kuo A."/>
            <person name="Kohler A."/>
            <person name="Daghino S."/>
            <person name="Barry K."/>
            <person name="Choi C."/>
            <person name="Cichocki N."/>
            <person name="Clum A."/>
            <person name="Copeland A."/>
            <person name="Hainaut M."/>
            <person name="Haridas S."/>
            <person name="Labutti K."/>
            <person name="Lindquist E."/>
            <person name="Lipzen A."/>
            <person name="Khouja H.-R."/>
            <person name="Murat C."/>
            <person name="Ohm R."/>
            <person name="Olson A."/>
            <person name="Spatafora J."/>
            <person name="Veneault-Fourrey C."/>
            <person name="Henrissat B."/>
            <person name="Grigoriev I."/>
            <person name="Martin F."/>
            <person name="Perotto S."/>
        </authorList>
    </citation>
    <scope>NUCLEOTIDE SEQUENCE [LARGE SCALE GENOMIC DNA]</scope>
    <source>
        <strain evidence="1 2">UAMH 7357</strain>
    </source>
</reference>
<name>A0A2J6QBC9_9HELO</name>
<evidence type="ECO:0000313" key="1">
    <source>
        <dbReference type="EMBL" id="PMD23538.1"/>
    </source>
</evidence>
<dbReference type="EMBL" id="KZ613474">
    <property type="protein sequence ID" value="PMD23538.1"/>
    <property type="molecule type" value="Genomic_DNA"/>
</dbReference>
<dbReference type="Proteomes" id="UP000235672">
    <property type="component" value="Unassembled WGS sequence"/>
</dbReference>
<dbReference type="OrthoDB" id="9992270at2759"/>
<protein>
    <submittedName>
        <fullName evidence="1">Uncharacterized protein</fullName>
    </submittedName>
</protein>
<proteinExistence type="predicted"/>